<evidence type="ECO:0000256" key="1">
    <source>
        <dbReference type="ARBA" id="ARBA00023002"/>
    </source>
</evidence>
<evidence type="ECO:0000256" key="3">
    <source>
        <dbReference type="RuleBase" id="RU003345"/>
    </source>
</evidence>
<sequence length="489" mass="52129">MTAPSTSPPTVDRHAMIIAGRAVPATSGEWLTTYDPSTGEPLAEVPRGTAPDVDRAAISAHEAYRSPEWSRRAPHERGRALARLSRLLLNDIDQLAVMETLDSGKPLSQGKRDVQLAARYFEYYAGICDKLEGSHLPLDAEHMAVTAKEPYGVVGVIVPWNAPLNQAARAAAPALTVGNSVVLKPAEETPLTAIRLGKLALEAGLPPGILNVVTGLGEEAGQALVEHPLVRRISFTGSVETGRLVAKTAADRIIPVGLELGGKSANIIFPDADLDTVAASVLRTMTHSAGQICSAATRLLVHTDALNEVIARIVATLAKVTVGPGMRDPMLGPLISRTQLDRVLGYIKLGGQEGAISVTGGARYSDGDLARGYFVQPTVFTRVDHEMRIANEEIFGPVVCVLPFTTEDEALEIANNTPYGLAAGIYTRDISRALTLARDLEAGQVFINEYQAGGVETPFGGYKQSGWGREKGLAALDHYSQLKTTIIRL</sequence>
<dbReference type="Gene3D" id="3.40.605.10">
    <property type="entry name" value="Aldehyde Dehydrogenase, Chain A, domain 1"/>
    <property type="match status" value="1"/>
</dbReference>
<protein>
    <submittedName>
        <fullName evidence="5">Aldehyde dehydrogenase family protein</fullName>
    </submittedName>
</protein>
<name>A0ABP8C1A7_9ACTN</name>
<feature type="active site" evidence="2">
    <location>
        <position position="259"/>
    </location>
</feature>
<organism evidence="5 6">
    <name type="scientific">Actinomadura meridiana</name>
    <dbReference type="NCBI Taxonomy" id="559626"/>
    <lineage>
        <taxon>Bacteria</taxon>
        <taxon>Bacillati</taxon>
        <taxon>Actinomycetota</taxon>
        <taxon>Actinomycetes</taxon>
        <taxon>Streptosporangiales</taxon>
        <taxon>Thermomonosporaceae</taxon>
        <taxon>Actinomadura</taxon>
    </lineage>
</organism>
<comment type="similarity">
    <text evidence="3">Belongs to the aldehyde dehydrogenase family.</text>
</comment>
<dbReference type="Gene3D" id="3.40.309.10">
    <property type="entry name" value="Aldehyde Dehydrogenase, Chain A, domain 2"/>
    <property type="match status" value="1"/>
</dbReference>
<evidence type="ECO:0000259" key="4">
    <source>
        <dbReference type="Pfam" id="PF00171"/>
    </source>
</evidence>
<dbReference type="InterPro" id="IPR029510">
    <property type="entry name" value="Ald_DH_CS_GLU"/>
</dbReference>
<dbReference type="InterPro" id="IPR015590">
    <property type="entry name" value="Aldehyde_DH_dom"/>
</dbReference>
<evidence type="ECO:0000313" key="6">
    <source>
        <dbReference type="Proteomes" id="UP001501710"/>
    </source>
</evidence>
<dbReference type="PANTHER" id="PTHR11699">
    <property type="entry name" value="ALDEHYDE DEHYDROGENASE-RELATED"/>
    <property type="match status" value="1"/>
</dbReference>
<accession>A0ABP8C1A7</accession>
<dbReference type="Pfam" id="PF00171">
    <property type="entry name" value="Aldedh"/>
    <property type="match status" value="1"/>
</dbReference>
<dbReference type="InterPro" id="IPR016163">
    <property type="entry name" value="Ald_DH_C"/>
</dbReference>
<feature type="domain" description="Aldehyde dehydrogenase" evidence="4">
    <location>
        <begin position="27"/>
        <end position="484"/>
    </location>
</feature>
<evidence type="ECO:0000313" key="5">
    <source>
        <dbReference type="EMBL" id="GAA4231959.1"/>
    </source>
</evidence>
<dbReference type="Proteomes" id="UP001501710">
    <property type="component" value="Unassembled WGS sequence"/>
</dbReference>
<evidence type="ECO:0000256" key="2">
    <source>
        <dbReference type="PROSITE-ProRule" id="PRU10007"/>
    </source>
</evidence>
<gene>
    <name evidence="5" type="ORF">GCM10022254_30610</name>
</gene>
<keyword evidence="1 3" id="KW-0560">Oxidoreductase</keyword>
<proteinExistence type="inferred from homology"/>
<dbReference type="EMBL" id="BAABAS010000006">
    <property type="protein sequence ID" value="GAA4231959.1"/>
    <property type="molecule type" value="Genomic_DNA"/>
</dbReference>
<dbReference type="PROSITE" id="PS00687">
    <property type="entry name" value="ALDEHYDE_DEHYDR_GLU"/>
    <property type="match status" value="1"/>
</dbReference>
<dbReference type="SUPFAM" id="SSF53720">
    <property type="entry name" value="ALDH-like"/>
    <property type="match status" value="1"/>
</dbReference>
<dbReference type="RefSeq" id="WP_344896403.1">
    <property type="nucleotide sequence ID" value="NZ_BAABAS010000006.1"/>
</dbReference>
<reference evidence="6" key="1">
    <citation type="journal article" date="2019" name="Int. J. Syst. Evol. Microbiol.">
        <title>The Global Catalogue of Microorganisms (GCM) 10K type strain sequencing project: providing services to taxonomists for standard genome sequencing and annotation.</title>
        <authorList>
            <consortium name="The Broad Institute Genomics Platform"/>
            <consortium name="The Broad Institute Genome Sequencing Center for Infectious Disease"/>
            <person name="Wu L."/>
            <person name="Ma J."/>
        </authorList>
    </citation>
    <scope>NUCLEOTIDE SEQUENCE [LARGE SCALE GENOMIC DNA]</scope>
    <source>
        <strain evidence="6">JCM 17440</strain>
    </source>
</reference>
<comment type="caution">
    <text evidence="5">The sequence shown here is derived from an EMBL/GenBank/DDBJ whole genome shotgun (WGS) entry which is preliminary data.</text>
</comment>
<dbReference type="InterPro" id="IPR016162">
    <property type="entry name" value="Ald_DH_N"/>
</dbReference>
<dbReference type="InterPro" id="IPR016161">
    <property type="entry name" value="Ald_DH/histidinol_DH"/>
</dbReference>
<keyword evidence="6" id="KW-1185">Reference proteome</keyword>